<dbReference type="RefSeq" id="WP_345152066.1">
    <property type="nucleotide sequence ID" value="NZ_BAABEO010000020.1"/>
</dbReference>
<dbReference type="SUPFAM" id="SSF55136">
    <property type="entry name" value="Probable bacterial effector-binding domain"/>
    <property type="match status" value="1"/>
</dbReference>
<dbReference type="Pfam" id="PF04832">
    <property type="entry name" value="SOUL"/>
    <property type="match status" value="1"/>
</dbReference>
<dbReference type="Proteomes" id="UP001500752">
    <property type="component" value="Unassembled WGS sequence"/>
</dbReference>
<evidence type="ECO:0000313" key="1">
    <source>
        <dbReference type="EMBL" id="GAA3691190.1"/>
    </source>
</evidence>
<dbReference type="PANTHER" id="PTHR11220:SF58">
    <property type="entry name" value="SOUL HEME-BINDING FAMILY PROTEIN"/>
    <property type="match status" value="1"/>
</dbReference>
<gene>
    <name evidence="1" type="ORF">GCM10023081_30780</name>
</gene>
<reference evidence="2" key="1">
    <citation type="journal article" date="2019" name="Int. J. Syst. Evol. Microbiol.">
        <title>The Global Catalogue of Microorganisms (GCM) 10K type strain sequencing project: providing services to taxonomists for standard genome sequencing and annotation.</title>
        <authorList>
            <consortium name="The Broad Institute Genomics Platform"/>
            <consortium name="The Broad Institute Genome Sequencing Center for Infectious Disease"/>
            <person name="Wu L."/>
            <person name="Ma J."/>
        </authorList>
    </citation>
    <scope>NUCLEOTIDE SEQUENCE [LARGE SCALE GENOMIC DNA]</scope>
    <source>
        <strain evidence="2">JCM 30742</strain>
    </source>
</reference>
<keyword evidence="2" id="KW-1185">Reference proteome</keyword>
<dbReference type="InterPro" id="IPR011256">
    <property type="entry name" value="Reg_factor_effector_dom_sf"/>
</dbReference>
<proteinExistence type="predicted"/>
<sequence>MAAKQEYALVSLHPDYELRRYAEHAIAEVTVQASFTGAGNAAFRTLAGYIGGRNRSRRKIPMTAPVAQTGAVRAASERVAMTAPVAQRGAADGGYTVAFVLPVGLRQDTAPVPTDGRVRIRDVPETLAAVRRYRGGWSQESYERHLGHLRAALARDGVQTVGAPRFDRFNPPFTPRFLRRNEVVLDIAAGTTAEDGCSTSTLDP</sequence>
<dbReference type="InterPro" id="IPR006917">
    <property type="entry name" value="SOUL_heme-bd"/>
</dbReference>
<accession>A0ABP7CIC6</accession>
<evidence type="ECO:0000313" key="2">
    <source>
        <dbReference type="Proteomes" id="UP001500752"/>
    </source>
</evidence>
<dbReference type="PANTHER" id="PTHR11220">
    <property type="entry name" value="HEME-BINDING PROTEIN-RELATED"/>
    <property type="match status" value="1"/>
</dbReference>
<protein>
    <submittedName>
        <fullName evidence="1">Heme-binding protein</fullName>
    </submittedName>
</protein>
<organism evidence="1 2">
    <name type="scientific">Arthrobacter ginkgonis</name>
    <dbReference type="NCBI Taxonomy" id="1630594"/>
    <lineage>
        <taxon>Bacteria</taxon>
        <taxon>Bacillati</taxon>
        <taxon>Actinomycetota</taxon>
        <taxon>Actinomycetes</taxon>
        <taxon>Micrococcales</taxon>
        <taxon>Micrococcaceae</taxon>
        <taxon>Arthrobacter</taxon>
    </lineage>
</organism>
<dbReference type="Gene3D" id="3.20.80.10">
    <property type="entry name" value="Regulatory factor, effector binding domain"/>
    <property type="match status" value="1"/>
</dbReference>
<dbReference type="EMBL" id="BAABEO010000020">
    <property type="protein sequence ID" value="GAA3691190.1"/>
    <property type="molecule type" value="Genomic_DNA"/>
</dbReference>
<name>A0ABP7CIC6_9MICC</name>
<comment type="caution">
    <text evidence="1">The sequence shown here is derived from an EMBL/GenBank/DDBJ whole genome shotgun (WGS) entry which is preliminary data.</text>
</comment>